<comment type="caution">
    <text evidence="5">The sequence shown here is derived from an EMBL/GenBank/DDBJ whole genome shotgun (WGS) entry which is preliminary data.</text>
</comment>
<dbReference type="InterPro" id="IPR036249">
    <property type="entry name" value="Thioredoxin-like_sf"/>
</dbReference>
<dbReference type="SFLD" id="SFLDS00019">
    <property type="entry name" value="Glutathione_Transferase_(cytos"/>
    <property type="match status" value="1"/>
</dbReference>
<feature type="domain" description="GST N-terminal" evidence="4">
    <location>
        <begin position="2"/>
        <end position="81"/>
    </location>
</feature>
<dbReference type="InterPro" id="IPR004045">
    <property type="entry name" value="Glutathione_S-Trfase_N"/>
</dbReference>
<comment type="catalytic activity">
    <reaction evidence="3">
        <text>RX + glutathione = an S-substituted glutathione + a halide anion + H(+)</text>
        <dbReference type="Rhea" id="RHEA:16437"/>
        <dbReference type="ChEBI" id="CHEBI:15378"/>
        <dbReference type="ChEBI" id="CHEBI:16042"/>
        <dbReference type="ChEBI" id="CHEBI:17792"/>
        <dbReference type="ChEBI" id="CHEBI:57925"/>
        <dbReference type="ChEBI" id="CHEBI:90779"/>
        <dbReference type="EC" id="2.5.1.18"/>
    </reaction>
</comment>
<dbReference type="Proteomes" id="UP001152795">
    <property type="component" value="Unassembled WGS sequence"/>
</dbReference>
<dbReference type="PROSITE" id="PS50404">
    <property type="entry name" value="GST_NTER"/>
    <property type="match status" value="1"/>
</dbReference>
<evidence type="ECO:0000313" key="6">
    <source>
        <dbReference type="Proteomes" id="UP001152795"/>
    </source>
</evidence>
<evidence type="ECO:0000313" key="5">
    <source>
        <dbReference type="EMBL" id="CAB3985944.1"/>
    </source>
</evidence>
<dbReference type="AlphaFoldDB" id="A0A7D9HQ04"/>
<accession>A0A7D9HQ04</accession>
<dbReference type="Pfam" id="PF02798">
    <property type="entry name" value="GST_N"/>
    <property type="match status" value="1"/>
</dbReference>
<dbReference type="FunFam" id="3.40.30.10:FF:000035">
    <property type="entry name" value="hematopoietic prostaglandin D synthase"/>
    <property type="match status" value="1"/>
</dbReference>
<gene>
    <name evidence="5" type="ORF">PACLA_8A085915</name>
</gene>
<dbReference type="CDD" id="cd03039">
    <property type="entry name" value="GST_N_Sigma_like"/>
    <property type="match status" value="1"/>
</dbReference>
<dbReference type="SUPFAM" id="SSF52833">
    <property type="entry name" value="Thioredoxin-like"/>
    <property type="match status" value="1"/>
</dbReference>
<dbReference type="OrthoDB" id="414243at2759"/>
<dbReference type="InterPro" id="IPR050213">
    <property type="entry name" value="GST_superfamily"/>
</dbReference>
<protein>
    <recommendedName>
        <fullName evidence="1">glutathione transferase</fullName>
        <ecNumber evidence="1">2.5.1.18</ecNumber>
    </recommendedName>
</protein>
<dbReference type="GO" id="GO:0004364">
    <property type="term" value="F:glutathione transferase activity"/>
    <property type="evidence" value="ECO:0007669"/>
    <property type="project" value="UniProtKB-EC"/>
</dbReference>
<evidence type="ECO:0000259" key="4">
    <source>
        <dbReference type="PROSITE" id="PS50404"/>
    </source>
</evidence>
<organism evidence="5 6">
    <name type="scientific">Paramuricea clavata</name>
    <name type="common">Red gorgonian</name>
    <name type="synonym">Violescent sea-whip</name>
    <dbReference type="NCBI Taxonomy" id="317549"/>
    <lineage>
        <taxon>Eukaryota</taxon>
        <taxon>Metazoa</taxon>
        <taxon>Cnidaria</taxon>
        <taxon>Anthozoa</taxon>
        <taxon>Octocorallia</taxon>
        <taxon>Malacalcyonacea</taxon>
        <taxon>Plexauridae</taxon>
        <taxon>Paramuricea</taxon>
    </lineage>
</organism>
<sequence>MPVYKLIYFKSRGRGEMIRLAFAAAGVKYEDCRLTREEFEELKASGIVPFDQLPILEVDGKILAKSMTICKYVARETGFAPTESFEVAKADMIVDGIDDLTDKGVQVFIEKDEETKVMFLVGINQFKQLWFICQNSKLLSYLQNNYINVNSGRRGDLKKLEEAIPS</sequence>
<name>A0A7D9HQ04_PARCT</name>
<evidence type="ECO:0000256" key="2">
    <source>
        <dbReference type="ARBA" id="ARBA00022679"/>
    </source>
</evidence>
<keyword evidence="2" id="KW-0808">Transferase</keyword>
<keyword evidence="6" id="KW-1185">Reference proteome</keyword>
<dbReference type="InterPro" id="IPR040079">
    <property type="entry name" value="Glutathione_S-Trfase"/>
</dbReference>
<dbReference type="GO" id="GO:0006749">
    <property type="term" value="P:glutathione metabolic process"/>
    <property type="evidence" value="ECO:0007669"/>
    <property type="project" value="TreeGrafter"/>
</dbReference>
<dbReference type="PANTHER" id="PTHR11571">
    <property type="entry name" value="GLUTATHIONE S-TRANSFERASE"/>
    <property type="match status" value="1"/>
</dbReference>
<evidence type="ECO:0000256" key="3">
    <source>
        <dbReference type="ARBA" id="ARBA00047960"/>
    </source>
</evidence>
<proteinExistence type="predicted"/>
<dbReference type="PANTHER" id="PTHR11571:SF224">
    <property type="entry name" value="HEMATOPOIETIC PROSTAGLANDIN D SYNTHASE"/>
    <property type="match status" value="1"/>
</dbReference>
<dbReference type="EMBL" id="CACRXK020000942">
    <property type="protein sequence ID" value="CAB3985944.1"/>
    <property type="molecule type" value="Genomic_DNA"/>
</dbReference>
<evidence type="ECO:0000256" key="1">
    <source>
        <dbReference type="ARBA" id="ARBA00012452"/>
    </source>
</evidence>
<reference evidence="5" key="1">
    <citation type="submission" date="2020-04" db="EMBL/GenBank/DDBJ databases">
        <authorList>
            <person name="Alioto T."/>
            <person name="Alioto T."/>
            <person name="Gomez Garrido J."/>
        </authorList>
    </citation>
    <scope>NUCLEOTIDE SEQUENCE</scope>
    <source>
        <strain evidence="5">A484AB</strain>
    </source>
</reference>
<dbReference type="Gene3D" id="1.20.1050.130">
    <property type="match status" value="1"/>
</dbReference>
<dbReference type="EC" id="2.5.1.18" evidence="1"/>